<evidence type="ECO:0000313" key="8">
    <source>
        <dbReference type="EMBL" id="CUH20593.1"/>
    </source>
</evidence>
<accession>A0A0M7B659</accession>
<feature type="transmembrane region" description="Helical" evidence="7">
    <location>
        <begin position="130"/>
        <end position="149"/>
    </location>
</feature>
<evidence type="ECO:0000256" key="5">
    <source>
        <dbReference type="ARBA" id="ARBA00022989"/>
    </source>
</evidence>
<feature type="transmembrane region" description="Helical" evidence="7">
    <location>
        <begin position="202"/>
        <end position="221"/>
    </location>
</feature>
<reference evidence="8 9" key="1">
    <citation type="submission" date="2015-09" db="EMBL/GenBank/DDBJ databases">
        <authorList>
            <person name="Jackson K.R."/>
            <person name="Lunt B.L."/>
            <person name="Fisher J.N.B."/>
            <person name="Gardner A.V."/>
            <person name="Bailey M.E."/>
            <person name="Deus L.M."/>
            <person name="Earl A.S."/>
            <person name="Gibby P.D."/>
            <person name="Hartmann K.A."/>
            <person name="Liu J.E."/>
            <person name="Manci A.M."/>
            <person name="Nielsen D.A."/>
            <person name="Solomon M.B."/>
            <person name="Breakwell D.P."/>
            <person name="Burnett S.H."/>
            <person name="Grose J.H."/>
        </authorList>
    </citation>
    <scope>NUCLEOTIDE SEQUENCE [LARGE SCALE GENOMIC DNA]</scope>
    <source>
        <strain evidence="8 9">CECT 7799</strain>
    </source>
</reference>
<keyword evidence="3" id="KW-1003">Cell membrane</keyword>
<evidence type="ECO:0000313" key="9">
    <source>
        <dbReference type="Proteomes" id="UP000049455"/>
    </source>
</evidence>
<feature type="transmembrane region" description="Helical" evidence="7">
    <location>
        <begin position="6"/>
        <end position="24"/>
    </location>
</feature>
<feature type="transmembrane region" description="Helical" evidence="7">
    <location>
        <begin position="337"/>
        <end position="358"/>
    </location>
</feature>
<sequence length="393" mass="42439">MSLAAVFTGALAMLSDIGTIPSVIRSPRGDEKYFLDTAWTIQAVRGLWIGGLTLLIAWPASAIYGEPQLFAVLCAVAVMPVISGMNSIAVATCRRHVQLKRLTLLNMFVQILTTVANMTFAWWLQSVWALVLGSLAGALFNLLLSYVWLPRYRPKIRFDRSVMDEIITFGRWILLGTLFTYLGGKGSTAIMGLEVPVETLGLITIASTIAWALGDLVGRVLNQVAFPTMSRLHREGKPLNSPINKIKKIIFFGVLPSFLVLSFASQPLIDLLYDPRYALSGSFLGLMALNGAVGVLAMPYQNAMLAAGNSRGHSIVMAIFSASRILLMVLGAHFFGIYGLLTGLGMGGLVTTGVSILMSRKSGIGNLAYDLASFTIILPVYAYALATEVPLPT</sequence>
<feature type="transmembrane region" description="Helical" evidence="7">
    <location>
        <begin position="70"/>
        <end position="92"/>
    </location>
</feature>
<evidence type="ECO:0000256" key="3">
    <source>
        <dbReference type="ARBA" id="ARBA00022475"/>
    </source>
</evidence>
<dbReference type="EMBL" id="CYPR01000027">
    <property type="protein sequence ID" value="CUH20593.1"/>
    <property type="molecule type" value="Genomic_DNA"/>
</dbReference>
<dbReference type="Proteomes" id="UP000049455">
    <property type="component" value="Unassembled WGS sequence"/>
</dbReference>
<feature type="transmembrane region" description="Helical" evidence="7">
    <location>
        <begin position="312"/>
        <end position="331"/>
    </location>
</feature>
<comment type="subcellular location">
    <subcellularLocation>
        <location evidence="1">Cell membrane</location>
        <topology evidence="1">Multi-pass membrane protein</topology>
    </subcellularLocation>
</comment>
<keyword evidence="6 7" id="KW-0472">Membrane</keyword>
<keyword evidence="5 7" id="KW-1133">Transmembrane helix</keyword>
<dbReference type="GO" id="GO:0005886">
    <property type="term" value="C:plasma membrane"/>
    <property type="evidence" value="ECO:0007669"/>
    <property type="project" value="UniProtKB-SubCell"/>
</dbReference>
<evidence type="ECO:0000256" key="2">
    <source>
        <dbReference type="ARBA" id="ARBA00007430"/>
    </source>
</evidence>
<dbReference type="PANTHER" id="PTHR30250:SF10">
    <property type="entry name" value="LIPOPOLYSACCHARIDE BIOSYNTHESIS PROTEIN WZXC"/>
    <property type="match status" value="1"/>
</dbReference>
<dbReference type="STRING" id="313367.JSE7799_00520"/>
<dbReference type="AlphaFoldDB" id="A0A0M7B659"/>
<feature type="transmembrane region" description="Helical" evidence="7">
    <location>
        <begin position="104"/>
        <end position="124"/>
    </location>
</feature>
<organism evidence="8 9">
    <name type="scientific">Jannaschia seosinensis</name>
    <dbReference type="NCBI Taxonomy" id="313367"/>
    <lineage>
        <taxon>Bacteria</taxon>
        <taxon>Pseudomonadati</taxon>
        <taxon>Pseudomonadota</taxon>
        <taxon>Alphaproteobacteria</taxon>
        <taxon>Rhodobacterales</taxon>
        <taxon>Roseobacteraceae</taxon>
        <taxon>Jannaschia</taxon>
    </lineage>
</organism>
<protein>
    <submittedName>
        <fullName evidence="8">Colanic acid exporter</fullName>
    </submittedName>
</protein>
<evidence type="ECO:0000256" key="1">
    <source>
        <dbReference type="ARBA" id="ARBA00004651"/>
    </source>
</evidence>
<evidence type="ECO:0000256" key="7">
    <source>
        <dbReference type="SAM" id="Phobius"/>
    </source>
</evidence>
<feature type="transmembrane region" description="Helical" evidence="7">
    <location>
        <begin position="281"/>
        <end position="300"/>
    </location>
</feature>
<dbReference type="PANTHER" id="PTHR30250">
    <property type="entry name" value="PST FAMILY PREDICTED COLANIC ACID TRANSPORTER"/>
    <property type="match status" value="1"/>
</dbReference>
<feature type="transmembrane region" description="Helical" evidence="7">
    <location>
        <begin position="367"/>
        <end position="386"/>
    </location>
</feature>
<name>A0A0M7B659_9RHOB</name>
<proteinExistence type="inferred from homology"/>
<evidence type="ECO:0000256" key="4">
    <source>
        <dbReference type="ARBA" id="ARBA00022692"/>
    </source>
</evidence>
<feature type="transmembrane region" description="Helical" evidence="7">
    <location>
        <begin position="249"/>
        <end position="269"/>
    </location>
</feature>
<feature type="transmembrane region" description="Helical" evidence="7">
    <location>
        <begin position="45"/>
        <end position="64"/>
    </location>
</feature>
<gene>
    <name evidence="8" type="ORF">JSE7799_00520</name>
</gene>
<feature type="transmembrane region" description="Helical" evidence="7">
    <location>
        <begin position="161"/>
        <end position="182"/>
    </location>
</feature>
<comment type="similarity">
    <text evidence="2">Belongs to the polysaccharide synthase family.</text>
</comment>
<evidence type="ECO:0000256" key="6">
    <source>
        <dbReference type="ARBA" id="ARBA00023136"/>
    </source>
</evidence>
<keyword evidence="9" id="KW-1185">Reference proteome</keyword>
<dbReference type="InterPro" id="IPR050833">
    <property type="entry name" value="Poly_Biosynth_Transport"/>
</dbReference>
<dbReference type="Pfam" id="PF13440">
    <property type="entry name" value="Polysacc_synt_3"/>
    <property type="match status" value="1"/>
</dbReference>
<keyword evidence="4 7" id="KW-0812">Transmembrane</keyword>